<name>A0A7X6L4Q2_9NOCA</name>
<dbReference type="Pfam" id="PF19575">
    <property type="entry name" value="HTH_58"/>
    <property type="match status" value="1"/>
</dbReference>
<comment type="caution">
    <text evidence="2">The sequence shown here is derived from an EMBL/GenBank/DDBJ whole genome shotgun (WGS) entry which is preliminary data.</text>
</comment>
<evidence type="ECO:0000313" key="3">
    <source>
        <dbReference type="Proteomes" id="UP000540698"/>
    </source>
</evidence>
<dbReference type="AlphaFoldDB" id="A0A7X6L4Q2"/>
<evidence type="ECO:0000313" key="2">
    <source>
        <dbReference type="EMBL" id="NKY27794.1"/>
    </source>
</evidence>
<accession>A0A7X6L4Q2</accession>
<dbReference type="InterPro" id="IPR045745">
    <property type="entry name" value="HTH_58_Actinobacteria-type"/>
</dbReference>
<feature type="domain" description="Helix-turn-helix" evidence="1">
    <location>
        <begin position="52"/>
        <end position="98"/>
    </location>
</feature>
<gene>
    <name evidence="2" type="ORF">HGB38_16395</name>
</gene>
<sequence>MDLAGNYSKQAALLERLVKLSERVGRGGRSASSAPEPPRLVGRKKHLTAEETATIVAKYEAGVSMAQLKAEHHMAKRTVAKVLREAGVTVRPKGGQRRRAVIASANSRRLGVQA</sequence>
<dbReference type="RefSeq" id="WP_157113926.1">
    <property type="nucleotide sequence ID" value="NZ_JAAXOS010000007.1"/>
</dbReference>
<organism evidence="2 3">
    <name type="scientific">Nocardia gamkensis</name>
    <dbReference type="NCBI Taxonomy" id="352869"/>
    <lineage>
        <taxon>Bacteria</taxon>
        <taxon>Bacillati</taxon>
        <taxon>Actinomycetota</taxon>
        <taxon>Actinomycetes</taxon>
        <taxon>Mycobacteriales</taxon>
        <taxon>Nocardiaceae</taxon>
        <taxon>Nocardia</taxon>
    </lineage>
</organism>
<dbReference type="Proteomes" id="UP000540698">
    <property type="component" value="Unassembled WGS sequence"/>
</dbReference>
<reference evidence="2 3" key="1">
    <citation type="submission" date="2020-04" db="EMBL/GenBank/DDBJ databases">
        <title>MicrobeNet Type strains.</title>
        <authorList>
            <person name="Nicholson A.C."/>
        </authorList>
    </citation>
    <scope>NUCLEOTIDE SEQUENCE [LARGE SCALE GENOMIC DNA]</scope>
    <source>
        <strain evidence="2 3">DSM 44956</strain>
    </source>
</reference>
<protein>
    <recommendedName>
        <fullName evidence="1">Helix-turn-helix domain-containing protein</fullName>
    </recommendedName>
</protein>
<evidence type="ECO:0000259" key="1">
    <source>
        <dbReference type="Pfam" id="PF19575"/>
    </source>
</evidence>
<proteinExistence type="predicted"/>
<dbReference type="EMBL" id="JAAXOS010000007">
    <property type="protein sequence ID" value="NKY27794.1"/>
    <property type="molecule type" value="Genomic_DNA"/>
</dbReference>
<keyword evidence="3" id="KW-1185">Reference proteome</keyword>